<reference evidence="1 2" key="1">
    <citation type="journal article" date="2019" name="Sci. Rep.">
        <title>Orb-weaving spider Araneus ventricosus genome elucidates the spidroin gene catalogue.</title>
        <authorList>
            <person name="Kono N."/>
            <person name="Nakamura H."/>
            <person name="Ohtoshi R."/>
            <person name="Moran D.A.P."/>
            <person name="Shinohara A."/>
            <person name="Yoshida Y."/>
            <person name="Fujiwara M."/>
            <person name="Mori M."/>
            <person name="Tomita M."/>
            <person name="Arakawa K."/>
        </authorList>
    </citation>
    <scope>NUCLEOTIDE SEQUENCE [LARGE SCALE GENOMIC DNA]</scope>
</reference>
<dbReference type="Proteomes" id="UP000499080">
    <property type="component" value="Unassembled WGS sequence"/>
</dbReference>
<organism evidence="1 2">
    <name type="scientific">Araneus ventricosus</name>
    <name type="common">Orbweaver spider</name>
    <name type="synonym">Epeira ventricosa</name>
    <dbReference type="NCBI Taxonomy" id="182803"/>
    <lineage>
        <taxon>Eukaryota</taxon>
        <taxon>Metazoa</taxon>
        <taxon>Ecdysozoa</taxon>
        <taxon>Arthropoda</taxon>
        <taxon>Chelicerata</taxon>
        <taxon>Arachnida</taxon>
        <taxon>Araneae</taxon>
        <taxon>Araneomorphae</taxon>
        <taxon>Entelegynae</taxon>
        <taxon>Araneoidea</taxon>
        <taxon>Araneidae</taxon>
        <taxon>Araneus</taxon>
    </lineage>
</organism>
<protein>
    <submittedName>
        <fullName evidence="1">Uncharacterized protein</fullName>
    </submittedName>
</protein>
<dbReference type="EMBL" id="BGPR01001330">
    <property type="protein sequence ID" value="GBM51271.1"/>
    <property type="molecule type" value="Genomic_DNA"/>
</dbReference>
<dbReference type="AlphaFoldDB" id="A0A4Y2GD15"/>
<dbReference type="OrthoDB" id="7890494at2759"/>
<evidence type="ECO:0000313" key="1">
    <source>
        <dbReference type="EMBL" id="GBM51271.1"/>
    </source>
</evidence>
<evidence type="ECO:0000313" key="2">
    <source>
        <dbReference type="Proteomes" id="UP000499080"/>
    </source>
</evidence>
<proteinExistence type="predicted"/>
<accession>A0A4Y2GD15</accession>
<name>A0A4Y2GD15_ARAVE</name>
<sequence>MPLKDAPCKLTCSEIPVPKPLEKLEDNPGDSQDEGQAYDENFHGVSYCSEPQTFSQLELNDLVRDLGRTLWL</sequence>
<keyword evidence="2" id="KW-1185">Reference proteome</keyword>
<comment type="caution">
    <text evidence="1">The sequence shown here is derived from an EMBL/GenBank/DDBJ whole genome shotgun (WGS) entry which is preliminary data.</text>
</comment>
<gene>
    <name evidence="1" type="ORF">AVEN_267139_1</name>
</gene>